<keyword evidence="1" id="KW-1133">Transmembrane helix</keyword>
<name>A0ABP7TYK4_9PSEU</name>
<dbReference type="NCBIfam" id="NF038403">
    <property type="entry name" value="perm_prefix_1"/>
    <property type="match status" value="1"/>
</dbReference>
<keyword evidence="3" id="KW-1185">Reference proteome</keyword>
<dbReference type="EMBL" id="BAABAL010000022">
    <property type="protein sequence ID" value="GAA4033175.1"/>
    <property type="molecule type" value="Genomic_DNA"/>
</dbReference>
<accession>A0ABP7TYK4</accession>
<organism evidence="2 3">
    <name type="scientific">Allokutzneria multivorans</name>
    <dbReference type="NCBI Taxonomy" id="1142134"/>
    <lineage>
        <taxon>Bacteria</taxon>
        <taxon>Bacillati</taxon>
        <taxon>Actinomycetota</taxon>
        <taxon>Actinomycetes</taxon>
        <taxon>Pseudonocardiales</taxon>
        <taxon>Pseudonocardiaceae</taxon>
        <taxon>Allokutzneria</taxon>
    </lineage>
</organism>
<feature type="transmembrane region" description="Helical" evidence="1">
    <location>
        <begin position="86"/>
        <end position="102"/>
    </location>
</feature>
<keyword evidence="1" id="KW-0472">Membrane</keyword>
<sequence length="214" mass="22527">MAGQSLIGDYIDRLGARLDGPRAAKADLLAEARNSLDDAASTYRDAGFPETTAQARAVAEFGPLSLIADEYQEELAVAQGARTMRALLAAMLVVHLLFMGRWPTSPSWVPVLASVVNYAWVVVAVLGVLALVGGPRLRRCQRSGRSFGRLAGSFSTGALTACVVLQGALITATAYFNLGLLLSPAILATLGFGLVVMVRLVGMTRRCFTVSAAA</sequence>
<comment type="caution">
    <text evidence="2">The sequence shown here is derived from an EMBL/GenBank/DDBJ whole genome shotgun (WGS) entry which is preliminary data.</text>
</comment>
<evidence type="ECO:0000313" key="2">
    <source>
        <dbReference type="EMBL" id="GAA4033175.1"/>
    </source>
</evidence>
<feature type="transmembrane region" description="Helical" evidence="1">
    <location>
        <begin position="154"/>
        <end position="176"/>
    </location>
</feature>
<dbReference type="Proteomes" id="UP001501747">
    <property type="component" value="Unassembled WGS sequence"/>
</dbReference>
<reference evidence="3" key="1">
    <citation type="journal article" date="2019" name="Int. J. Syst. Evol. Microbiol.">
        <title>The Global Catalogue of Microorganisms (GCM) 10K type strain sequencing project: providing services to taxonomists for standard genome sequencing and annotation.</title>
        <authorList>
            <consortium name="The Broad Institute Genomics Platform"/>
            <consortium name="The Broad Institute Genome Sequencing Center for Infectious Disease"/>
            <person name="Wu L."/>
            <person name="Ma J."/>
        </authorList>
    </citation>
    <scope>NUCLEOTIDE SEQUENCE [LARGE SCALE GENOMIC DNA]</scope>
    <source>
        <strain evidence="3">JCM 17342</strain>
    </source>
</reference>
<feature type="transmembrane region" description="Helical" evidence="1">
    <location>
        <begin position="108"/>
        <end position="133"/>
    </location>
</feature>
<proteinExistence type="predicted"/>
<evidence type="ECO:0000313" key="3">
    <source>
        <dbReference type="Proteomes" id="UP001501747"/>
    </source>
</evidence>
<keyword evidence="1" id="KW-0812">Transmembrane</keyword>
<dbReference type="RefSeq" id="WP_344884368.1">
    <property type="nucleotide sequence ID" value="NZ_BAABAL010000022.1"/>
</dbReference>
<gene>
    <name evidence="2" type="ORF">GCM10022247_67760</name>
</gene>
<feature type="transmembrane region" description="Helical" evidence="1">
    <location>
        <begin position="182"/>
        <end position="201"/>
    </location>
</feature>
<evidence type="ECO:0000256" key="1">
    <source>
        <dbReference type="SAM" id="Phobius"/>
    </source>
</evidence>
<dbReference type="InterPro" id="IPR047928">
    <property type="entry name" value="Perm_prefix_1"/>
</dbReference>
<protein>
    <submittedName>
        <fullName evidence="2">Permease prefix domain 1-containing protein</fullName>
    </submittedName>
</protein>